<evidence type="ECO:0000256" key="8">
    <source>
        <dbReference type="ARBA" id="ARBA00022932"/>
    </source>
</evidence>
<sequence length="658" mass="74501">MWGEAASTAAYCVNTIPCSARGMEVPHSIWYRQTPACERLRTFVCAVLAYVDKVERRKMEAKAKESVFVGYSREKRGYRMLDSKTNKAFFSHNVIFFEAKPGRVLVGSTSPGPTHEHSLNNYLGGYDVDQDEVEPILDEMNCADVTSGCRTGGADTMSEKSDNRPGGATCAINVRSRGASKRTRSINEVTDTNEPSQERIRCAGSGRCKAPTAQTQLDNECKKFNLGQSEKDATGLEKPIFAVRRGTGRDSFVDHPVTRSGRASKPPLWFGDYGYATYENTNSDKAVSLSSMEWTKAREELQRAMAKEIALAWWQDYCCLTVSVIAEQYAYTEAMESEHFMQWRSAGDAEYEALRQNNTWEFVLRKKSMKVLKNRWVFRVKYLATGEIDRFKARVVVKVDYLEVYSPVVRLETLRVLLTVVAVWDYEAHQMDVTTAFLNGKIDVEVFMEQPEGYAVRGKENWVCHLLKSLNGLKQAPRVWFQLLKSFLVEQGFTILKAESYVAVKVIDCQLVFIPLYVDDLILFAPTMNLINQMKEMFCSRFKMKDLGELHYILGWEITRNRNERTMFVGQQKYGVSVLQKIGVDECNECKTPGTPGLKLTYGEQTIPARNWKSNVFNAGDAPRLSVSSSCVWPILGKPWHNALAGRQTWSSLSTSNS</sequence>
<dbReference type="GO" id="GO:0015074">
    <property type="term" value="P:DNA integration"/>
    <property type="evidence" value="ECO:0007669"/>
    <property type="project" value="UniProtKB-KW"/>
</dbReference>
<evidence type="ECO:0000256" key="2">
    <source>
        <dbReference type="ARBA" id="ARBA00022723"/>
    </source>
</evidence>
<keyword evidence="8" id="KW-0239">DNA-directed DNA polymerase</keyword>
<dbReference type="InterPro" id="IPR039537">
    <property type="entry name" value="Retrotran_Ty1/copia-like"/>
</dbReference>
<evidence type="ECO:0000256" key="11">
    <source>
        <dbReference type="SAM" id="MobiDB-lite"/>
    </source>
</evidence>
<protein>
    <submittedName>
        <fullName evidence="14">Uncharacterized protein</fullName>
    </submittedName>
</protein>
<proteinExistence type="predicted"/>
<dbReference type="Proteomes" id="UP000237271">
    <property type="component" value="Unassembled WGS sequence"/>
</dbReference>
<keyword evidence="8" id="KW-0548">Nucleotidyltransferase</keyword>
<dbReference type="InterPro" id="IPR057670">
    <property type="entry name" value="SH3_retrovirus"/>
</dbReference>
<dbReference type="GO" id="GO:0004519">
    <property type="term" value="F:endonuclease activity"/>
    <property type="evidence" value="ECO:0007669"/>
    <property type="project" value="UniProtKB-KW"/>
</dbReference>
<evidence type="ECO:0000256" key="6">
    <source>
        <dbReference type="ARBA" id="ARBA00022908"/>
    </source>
</evidence>
<keyword evidence="7" id="KW-0695">RNA-directed DNA polymerase</keyword>
<keyword evidence="15" id="KW-1185">Reference proteome</keyword>
<evidence type="ECO:0000256" key="3">
    <source>
        <dbReference type="ARBA" id="ARBA00022759"/>
    </source>
</evidence>
<keyword evidence="9" id="KW-0233">DNA recombination</keyword>
<dbReference type="OrthoDB" id="413361at2759"/>
<dbReference type="PANTHER" id="PTHR42648:SF11">
    <property type="entry name" value="TRANSPOSON TY4-P GAG-POL POLYPROTEIN"/>
    <property type="match status" value="1"/>
</dbReference>
<dbReference type="AlphaFoldDB" id="A0A2P4XVX7"/>
<evidence type="ECO:0000256" key="10">
    <source>
        <dbReference type="ARBA" id="ARBA00023268"/>
    </source>
</evidence>
<keyword evidence="10" id="KW-0511">Multifunctional enzyme</keyword>
<dbReference type="Pfam" id="PF25597">
    <property type="entry name" value="SH3_retrovirus"/>
    <property type="match status" value="1"/>
</dbReference>
<keyword evidence="2" id="KW-0479">Metal-binding</keyword>
<evidence type="ECO:0000313" key="15">
    <source>
        <dbReference type="Proteomes" id="UP000237271"/>
    </source>
</evidence>
<name>A0A2P4XVX7_9STRA</name>
<dbReference type="Pfam" id="PF07727">
    <property type="entry name" value="RVT_2"/>
    <property type="match status" value="1"/>
</dbReference>
<feature type="region of interest" description="Disordered" evidence="11">
    <location>
        <begin position="176"/>
        <end position="195"/>
    </location>
</feature>
<dbReference type="GO" id="GO:0003964">
    <property type="term" value="F:RNA-directed DNA polymerase activity"/>
    <property type="evidence" value="ECO:0007669"/>
    <property type="project" value="UniProtKB-KW"/>
</dbReference>
<dbReference type="EMBL" id="NCKW01007828">
    <property type="protein sequence ID" value="POM69708.1"/>
    <property type="molecule type" value="Genomic_DNA"/>
</dbReference>
<dbReference type="InterPro" id="IPR043502">
    <property type="entry name" value="DNA/RNA_pol_sf"/>
</dbReference>
<evidence type="ECO:0000256" key="7">
    <source>
        <dbReference type="ARBA" id="ARBA00022918"/>
    </source>
</evidence>
<keyword evidence="5" id="KW-0460">Magnesium</keyword>
<dbReference type="SUPFAM" id="SSF56672">
    <property type="entry name" value="DNA/RNA polymerases"/>
    <property type="match status" value="1"/>
</dbReference>
<reference evidence="14 15" key="1">
    <citation type="journal article" date="2017" name="Genome Biol. Evol.">
        <title>Phytophthora megakarya and P. palmivora, closely related causal agents of cacao black pod rot, underwent increases in genome sizes and gene numbers by different mechanisms.</title>
        <authorList>
            <person name="Ali S.S."/>
            <person name="Shao J."/>
            <person name="Lary D.J."/>
            <person name="Kronmiller B."/>
            <person name="Shen D."/>
            <person name="Strem M.D."/>
            <person name="Amoako-Attah I."/>
            <person name="Akrofi A.Y."/>
            <person name="Begoude B.A."/>
            <person name="Ten Hoopen G.M."/>
            <person name="Coulibaly K."/>
            <person name="Kebe B.I."/>
            <person name="Melnick R.L."/>
            <person name="Guiltinan M.J."/>
            <person name="Tyler B.M."/>
            <person name="Meinhardt L.W."/>
            <person name="Bailey B.A."/>
        </authorList>
    </citation>
    <scope>NUCLEOTIDE SEQUENCE [LARGE SCALE GENOMIC DNA]</scope>
    <source>
        <strain evidence="15">sbr112.9</strain>
    </source>
</reference>
<organism evidence="14 15">
    <name type="scientific">Phytophthora palmivora</name>
    <dbReference type="NCBI Taxonomy" id="4796"/>
    <lineage>
        <taxon>Eukaryota</taxon>
        <taxon>Sar</taxon>
        <taxon>Stramenopiles</taxon>
        <taxon>Oomycota</taxon>
        <taxon>Peronosporomycetes</taxon>
        <taxon>Peronosporales</taxon>
        <taxon>Peronosporaceae</taxon>
        <taxon>Phytophthora</taxon>
    </lineage>
</organism>
<keyword evidence="8" id="KW-0808">Transferase</keyword>
<feature type="compositionally biased region" description="Polar residues" evidence="11">
    <location>
        <begin position="186"/>
        <end position="195"/>
    </location>
</feature>
<evidence type="ECO:0000256" key="1">
    <source>
        <dbReference type="ARBA" id="ARBA00022722"/>
    </source>
</evidence>
<dbReference type="GO" id="GO:0046872">
    <property type="term" value="F:metal ion binding"/>
    <property type="evidence" value="ECO:0007669"/>
    <property type="project" value="UniProtKB-KW"/>
</dbReference>
<dbReference type="PANTHER" id="PTHR42648">
    <property type="entry name" value="TRANSPOSASE, PUTATIVE-RELATED"/>
    <property type="match status" value="1"/>
</dbReference>
<dbReference type="InterPro" id="IPR013103">
    <property type="entry name" value="RVT_2"/>
</dbReference>
<evidence type="ECO:0000256" key="4">
    <source>
        <dbReference type="ARBA" id="ARBA00022801"/>
    </source>
</evidence>
<keyword evidence="3" id="KW-0255">Endonuclease</keyword>
<dbReference type="GO" id="GO:0003887">
    <property type="term" value="F:DNA-directed DNA polymerase activity"/>
    <property type="evidence" value="ECO:0007669"/>
    <property type="project" value="UniProtKB-KW"/>
</dbReference>
<keyword evidence="1" id="KW-0540">Nuclease</keyword>
<comment type="caution">
    <text evidence="14">The sequence shown here is derived from an EMBL/GenBank/DDBJ whole genome shotgun (WGS) entry which is preliminary data.</text>
</comment>
<feature type="domain" description="Retroviral polymerase SH3-like" evidence="13">
    <location>
        <begin position="45"/>
        <end position="100"/>
    </location>
</feature>
<evidence type="ECO:0000313" key="14">
    <source>
        <dbReference type="EMBL" id="POM69708.1"/>
    </source>
</evidence>
<dbReference type="GO" id="GO:0006310">
    <property type="term" value="P:DNA recombination"/>
    <property type="evidence" value="ECO:0007669"/>
    <property type="project" value="UniProtKB-KW"/>
</dbReference>
<evidence type="ECO:0000256" key="9">
    <source>
        <dbReference type="ARBA" id="ARBA00023172"/>
    </source>
</evidence>
<keyword evidence="6" id="KW-0229">DNA integration</keyword>
<evidence type="ECO:0000256" key="5">
    <source>
        <dbReference type="ARBA" id="ARBA00022842"/>
    </source>
</evidence>
<evidence type="ECO:0000259" key="13">
    <source>
        <dbReference type="Pfam" id="PF25597"/>
    </source>
</evidence>
<gene>
    <name evidence="14" type="ORF">PHPALM_13982</name>
</gene>
<keyword evidence="4" id="KW-0378">Hydrolase</keyword>
<feature type="domain" description="Reverse transcriptase Ty1/copia-type" evidence="12">
    <location>
        <begin position="357"/>
        <end position="593"/>
    </location>
</feature>
<dbReference type="GO" id="GO:0016787">
    <property type="term" value="F:hydrolase activity"/>
    <property type="evidence" value="ECO:0007669"/>
    <property type="project" value="UniProtKB-KW"/>
</dbReference>
<accession>A0A2P4XVX7</accession>
<evidence type="ECO:0000259" key="12">
    <source>
        <dbReference type="Pfam" id="PF07727"/>
    </source>
</evidence>